<dbReference type="RefSeq" id="WP_150011836.1">
    <property type="nucleotide sequence ID" value="NZ_VWSG01000004.1"/>
</dbReference>
<gene>
    <name evidence="1" type="ORF">F0460_07535</name>
</gene>
<evidence type="ECO:0000313" key="2">
    <source>
        <dbReference type="Proteomes" id="UP000325141"/>
    </source>
</evidence>
<protein>
    <submittedName>
        <fullName evidence="1">Uncharacterized protein</fullName>
    </submittedName>
</protein>
<sequence>MSGKVHKIDLNAPIVAGKSAAGFMLGMQKNDVSKEVLNLFTVTEIVNEYVKNLSLYKYYTEEVILFFEQDQLTQIGLLNNYKGTVYNELGLGSVVKDFETVFGDMVEGDEDQLVFSNLKGLCFEVDSSTYTSANWKVEIPKQKVTEIYIYEEY</sequence>
<name>A0A5M6CKG7_9FLAO</name>
<reference evidence="1 2" key="1">
    <citation type="submission" date="2019-09" db="EMBL/GenBank/DDBJ databases">
        <title>Genome sequence and assembly of Flavobacterium sp.</title>
        <authorList>
            <person name="Chhetri G."/>
        </authorList>
    </citation>
    <scope>NUCLEOTIDE SEQUENCE [LARGE SCALE GENOMIC DNA]</scope>
    <source>
        <strain evidence="1 2">SNL9</strain>
    </source>
</reference>
<evidence type="ECO:0000313" key="1">
    <source>
        <dbReference type="EMBL" id="KAA5535624.1"/>
    </source>
</evidence>
<accession>A0A5M6CKG7</accession>
<comment type="caution">
    <text evidence="1">The sequence shown here is derived from an EMBL/GenBank/DDBJ whole genome shotgun (WGS) entry which is preliminary data.</text>
</comment>
<keyword evidence="2" id="KW-1185">Reference proteome</keyword>
<dbReference type="EMBL" id="VWSG01000004">
    <property type="protein sequence ID" value="KAA5535624.1"/>
    <property type="molecule type" value="Genomic_DNA"/>
</dbReference>
<dbReference type="Proteomes" id="UP000325141">
    <property type="component" value="Unassembled WGS sequence"/>
</dbReference>
<proteinExistence type="predicted"/>
<dbReference type="AlphaFoldDB" id="A0A5M6CKG7"/>
<organism evidence="1 2">
    <name type="scientific">Paenimyroides baculatum</name>
    <dbReference type="NCBI Taxonomy" id="2608000"/>
    <lineage>
        <taxon>Bacteria</taxon>
        <taxon>Pseudomonadati</taxon>
        <taxon>Bacteroidota</taxon>
        <taxon>Flavobacteriia</taxon>
        <taxon>Flavobacteriales</taxon>
        <taxon>Flavobacteriaceae</taxon>
        <taxon>Paenimyroides</taxon>
    </lineage>
</organism>